<sequence>MAANFQTLEITVISAGNLQLNRKPISKNTSVTVRTDTNSQFRTTNMDTEGGAYPQWNEKLVLDLPTHSKSITVEVQCQTSYGVRTFATATIPASDFVGGYVPEGYLHFLSYRLRDYKGEKNGIINISVRMKVPEMYSSCESSTTVSPSMMGFPAAGNNSFGGNIAIGVPVWYGAYQKNY</sequence>
<dbReference type="InterPro" id="IPR044750">
    <property type="entry name" value="C2_SRC2/BAP"/>
</dbReference>
<comment type="caution">
    <text evidence="2">The sequence shown here is derived from an EMBL/GenBank/DDBJ whole genome shotgun (WGS) entry which is preliminary data.</text>
</comment>
<dbReference type="GO" id="GO:0006952">
    <property type="term" value="P:defense response"/>
    <property type="evidence" value="ECO:0007669"/>
    <property type="project" value="InterPro"/>
</dbReference>
<dbReference type="Gene3D" id="2.60.40.150">
    <property type="entry name" value="C2 domain"/>
    <property type="match status" value="1"/>
</dbReference>
<dbReference type="PANTHER" id="PTHR32246:SF17">
    <property type="entry name" value="BON1-ASSOCIATED PROTEIN 2"/>
    <property type="match status" value="1"/>
</dbReference>
<name>A0A540KXW8_MALBA</name>
<dbReference type="InterPro" id="IPR000008">
    <property type="entry name" value="C2_dom"/>
</dbReference>
<accession>A0A540KXW8</accession>
<protein>
    <recommendedName>
        <fullName evidence="1">C2 domain-containing protein</fullName>
    </recommendedName>
</protein>
<evidence type="ECO:0000313" key="3">
    <source>
        <dbReference type="Proteomes" id="UP000315295"/>
    </source>
</evidence>
<evidence type="ECO:0000259" key="1">
    <source>
        <dbReference type="PROSITE" id="PS50004"/>
    </source>
</evidence>
<dbReference type="SUPFAM" id="SSF49562">
    <property type="entry name" value="C2 domain (Calcium/lipid-binding domain, CaLB)"/>
    <property type="match status" value="1"/>
</dbReference>
<dbReference type="SMART" id="SM00239">
    <property type="entry name" value="C2"/>
    <property type="match status" value="1"/>
</dbReference>
<gene>
    <name evidence="2" type="ORF">C1H46_035403</name>
</gene>
<keyword evidence="3" id="KW-1185">Reference proteome</keyword>
<feature type="domain" description="C2" evidence="1">
    <location>
        <begin position="1"/>
        <end position="106"/>
    </location>
</feature>
<dbReference type="PANTHER" id="PTHR32246">
    <property type="entry name" value="INGRESSION PROTEIN FIC1"/>
    <property type="match status" value="1"/>
</dbReference>
<dbReference type="PROSITE" id="PS50004">
    <property type="entry name" value="C2"/>
    <property type="match status" value="1"/>
</dbReference>
<dbReference type="STRING" id="106549.A0A540KXW8"/>
<dbReference type="InterPro" id="IPR035892">
    <property type="entry name" value="C2_domain_sf"/>
</dbReference>
<dbReference type="AlphaFoldDB" id="A0A540KXW8"/>
<organism evidence="2 3">
    <name type="scientific">Malus baccata</name>
    <name type="common">Siberian crab apple</name>
    <name type="synonym">Pyrus baccata</name>
    <dbReference type="NCBI Taxonomy" id="106549"/>
    <lineage>
        <taxon>Eukaryota</taxon>
        <taxon>Viridiplantae</taxon>
        <taxon>Streptophyta</taxon>
        <taxon>Embryophyta</taxon>
        <taxon>Tracheophyta</taxon>
        <taxon>Spermatophyta</taxon>
        <taxon>Magnoliopsida</taxon>
        <taxon>eudicotyledons</taxon>
        <taxon>Gunneridae</taxon>
        <taxon>Pentapetalae</taxon>
        <taxon>rosids</taxon>
        <taxon>fabids</taxon>
        <taxon>Rosales</taxon>
        <taxon>Rosaceae</taxon>
        <taxon>Amygdaloideae</taxon>
        <taxon>Maleae</taxon>
        <taxon>Malus</taxon>
    </lineage>
</organism>
<dbReference type="Pfam" id="PF00168">
    <property type="entry name" value="C2"/>
    <property type="match status" value="1"/>
</dbReference>
<proteinExistence type="predicted"/>
<reference evidence="2 3" key="1">
    <citation type="journal article" date="2019" name="G3 (Bethesda)">
        <title>Sequencing of a Wild Apple (Malus baccata) Genome Unravels the Differences Between Cultivated and Wild Apple Species Regarding Disease Resistance and Cold Tolerance.</title>
        <authorList>
            <person name="Chen X."/>
        </authorList>
    </citation>
    <scope>NUCLEOTIDE SEQUENCE [LARGE SCALE GENOMIC DNA]</scope>
    <source>
        <strain evidence="3">cv. Shandingzi</strain>
        <tissue evidence="2">Leaves</tissue>
    </source>
</reference>
<dbReference type="Proteomes" id="UP000315295">
    <property type="component" value="Unassembled WGS sequence"/>
</dbReference>
<dbReference type="CDD" id="cd04051">
    <property type="entry name" value="C2_SRC2_like"/>
    <property type="match status" value="1"/>
</dbReference>
<dbReference type="EMBL" id="VIEB01000877">
    <property type="protein sequence ID" value="TQD79047.1"/>
    <property type="molecule type" value="Genomic_DNA"/>
</dbReference>
<evidence type="ECO:0000313" key="2">
    <source>
        <dbReference type="EMBL" id="TQD79047.1"/>
    </source>
</evidence>